<sequence>MAFFIVFAALIVTIAVAPWVGKDSRELDPDRHEAVHPLAADAGLNVR</sequence>
<dbReference type="EMBL" id="JAUSQZ010000001">
    <property type="protein sequence ID" value="MDP9825569.1"/>
    <property type="molecule type" value="Genomic_DNA"/>
</dbReference>
<evidence type="ECO:0000313" key="1">
    <source>
        <dbReference type="EMBL" id="MDP9825569.1"/>
    </source>
</evidence>
<accession>A0ABT9NZJ0</accession>
<evidence type="ECO:0000313" key="2">
    <source>
        <dbReference type="Proteomes" id="UP001235712"/>
    </source>
</evidence>
<comment type="caution">
    <text evidence="1">The sequence shown here is derived from an EMBL/GenBank/DDBJ whole genome shotgun (WGS) entry which is preliminary data.</text>
</comment>
<protein>
    <submittedName>
        <fullName evidence="1">Uncharacterized protein</fullName>
    </submittedName>
</protein>
<organism evidence="1 2">
    <name type="scientific">Kineosporia succinea</name>
    <dbReference type="NCBI Taxonomy" id="84632"/>
    <lineage>
        <taxon>Bacteria</taxon>
        <taxon>Bacillati</taxon>
        <taxon>Actinomycetota</taxon>
        <taxon>Actinomycetes</taxon>
        <taxon>Kineosporiales</taxon>
        <taxon>Kineosporiaceae</taxon>
        <taxon>Kineosporia</taxon>
    </lineage>
</organism>
<proteinExistence type="predicted"/>
<keyword evidence="2" id="KW-1185">Reference proteome</keyword>
<dbReference type="Proteomes" id="UP001235712">
    <property type="component" value="Unassembled WGS sequence"/>
</dbReference>
<reference evidence="1 2" key="1">
    <citation type="submission" date="2023-07" db="EMBL/GenBank/DDBJ databases">
        <title>Sequencing the genomes of 1000 actinobacteria strains.</title>
        <authorList>
            <person name="Klenk H.-P."/>
        </authorList>
    </citation>
    <scope>NUCLEOTIDE SEQUENCE [LARGE SCALE GENOMIC DNA]</scope>
    <source>
        <strain evidence="1 2">DSM 44388</strain>
    </source>
</reference>
<gene>
    <name evidence="1" type="ORF">J2S57_001318</name>
</gene>
<name>A0ABT9NZJ0_9ACTN</name>
<dbReference type="RefSeq" id="WP_307239473.1">
    <property type="nucleotide sequence ID" value="NZ_JAUSQZ010000001.1"/>
</dbReference>